<gene>
    <name evidence="2" type="ORF">BDV25DRAFT_163106</name>
</gene>
<accession>A0A5N6TJ44</accession>
<sequence>MTVKHEGPQKKICSVSGWKYLFFCLPCYFFSLFPFCFFFPWAGSFGFFKKKVVGALGLVTAIDQNINPPCLFLVFFRDSLGTKMGRSAAEGEKVDFKRCQRTVKRELERAAAW</sequence>
<dbReference type="EMBL" id="ML742285">
    <property type="protein sequence ID" value="KAE8146121.1"/>
    <property type="molecule type" value="Genomic_DNA"/>
</dbReference>
<feature type="transmembrane region" description="Helical" evidence="1">
    <location>
        <begin position="20"/>
        <end position="41"/>
    </location>
</feature>
<evidence type="ECO:0000256" key="1">
    <source>
        <dbReference type="SAM" id="Phobius"/>
    </source>
</evidence>
<keyword evidence="1" id="KW-0472">Membrane</keyword>
<keyword evidence="3" id="KW-1185">Reference proteome</keyword>
<evidence type="ECO:0000313" key="3">
    <source>
        <dbReference type="Proteomes" id="UP000325780"/>
    </source>
</evidence>
<reference evidence="2 3" key="1">
    <citation type="submission" date="2019-04" db="EMBL/GenBank/DDBJ databases">
        <title>Friends and foes A comparative genomics study of 23 Aspergillus species from section Flavi.</title>
        <authorList>
            <consortium name="DOE Joint Genome Institute"/>
            <person name="Kjaerbolling I."/>
            <person name="Vesth T."/>
            <person name="Frisvad J.C."/>
            <person name="Nybo J.L."/>
            <person name="Theobald S."/>
            <person name="Kildgaard S."/>
            <person name="Isbrandt T."/>
            <person name="Kuo A."/>
            <person name="Sato A."/>
            <person name="Lyhne E.K."/>
            <person name="Kogle M.E."/>
            <person name="Wiebenga A."/>
            <person name="Kun R.S."/>
            <person name="Lubbers R.J."/>
            <person name="Makela M.R."/>
            <person name="Barry K."/>
            <person name="Chovatia M."/>
            <person name="Clum A."/>
            <person name="Daum C."/>
            <person name="Haridas S."/>
            <person name="He G."/>
            <person name="LaButti K."/>
            <person name="Lipzen A."/>
            <person name="Mondo S."/>
            <person name="Riley R."/>
            <person name="Salamov A."/>
            <person name="Simmons B.A."/>
            <person name="Magnuson J.K."/>
            <person name="Henrissat B."/>
            <person name="Mortensen U.H."/>
            <person name="Larsen T.O."/>
            <person name="Devries R.P."/>
            <person name="Grigoriev I.V."/>
            <person name="Machida M."/>
            <person name="Baker S.E."/>
            <person name="Andersen M.R."/>
        </authorList>
    </citation>
    <scope>NUCLEOTIDE SEQUENCE [LARGE SCALE GENOMIC DNA]</scope>
    <source>
        <strain evidence="2 3">IBT 18842</strain>
    </source>
</reference>
<keyword evidence="1" id="KW-1133">Transmembrane helix</keyword>
<dbReference type="Proteomes" id="UP000325780">
    <property type="component" value="Unassembled WGS sequence"/>
</dbReference>
<proteinExistence type="predicted"/>
<evidence type="ECO:0000313" key="2">
    <source>
        <dbReference type="EMBL" id="KAE8146121.1"/>
    </source>
</evidence>
<dbReference type="AlphaFoldDB" id="A0A5N6TJ44"/>
<protein>
    <submittedName>
        <fullName evidence="2">Uncharacterized protein</fullName>
    </submittedName>
</protein>
<keyword evidence="1" id="KW-0812">Transmembrane</keyword>
<feature type="transmembrane region" description="Helical" evidence="1">
    <location>
        <begin position="53"/>
        <end position="76"/>
    </location>
</feature>
<organism evidence="2 3">
    <name type="scientific">Aspergillus avenaceus</name>
    <dbReference type="NCBI Taxonomy" id="36643"/>
    <lineage>
        <taxon>Eukaryota</taxon>
        <taxon>Fungi</taxon>
        <taxon>Dikarya</taxon>
        <taxon>Ascomycota</taxon>
        <taxon>Pezizomycotina</taxon>
        <taxon>Eurotiomycetes</taxon>
        <taxon>Eurotiomycetidae</taxon>
        <taxon>Eurotiales</taxon>
        <taxon>Aspergillaceae</taxon>
        <taxon>Aspergillus</taxon>
        <taxon>Aspergillus subgen. Circumdati</taxon>
    </lineage>
</organism>
<name>A0A5N6TJ44_ASPAV</name>